<accession>A0A9P1MD66</accession>
<proteinExistence type="predicted"/>
<gene>
    <name evidence="2" type="ORF">PPNO1_LOCUS7047</name>
</gene>
<dbReference type="OrthoDB" id="5404323at2759"/>
<dbReference type="AlphaFoldDB" id="A0A9P1MD66"/>
<name>A0A9P1MD66_9PEZI</name>
<reference evidence="2" key="1">
    <citation type="submission" date="2022-11" db="EMBL/GenBank/DDBJ databases">
        <authorList>
            <person name="Scott C."/>
            <person name="Bruce N."/>
        </authorList>
    </citation>
    <scope>NUCLEOTIDE SEQUENCE</scope>
</reference>
<keyword evidence="3" id="KW-1185">Reference proteome</keyword>
<feature type="region of interest" description="Disordered" evidence="1">
    <location>
        <begin position="1"/>
        <end position="126"/>
    </location>
</feature>
<dbReference type="EMBL" id="CALLCH030000016">
    <property type="protein sequence ID" value="CAI4217436.1"/>
    <property type="molecule type" value="Genomic_DNA"/>
</dbReference>
<feature type="compositionally biased region" description="Basic and acidic residues" evidence="1">
    <location>
        <begin position="56"/>
        <end position="69"/>
    </location>
</feature>
<evidence type="ECO:0000313" key="3">
    <source>
        <dbReference type="Proteomes" id="UP000838763"/>
    </source>
</evidence>
<evidence type="ECO:0000313" key="2">
    <source>
        <dbReference type="EMBL" id="CAI4217436.1"/>
    </source>
</evidence>
<comment type="caution">
    <text evidence="2">The sequence shown here is derived from an EMBL/GenBank/DDBJ whole genome shotgun (WGS) entry which is preliminary data.</text>
</comment>
<feature type="compositionally biased region" description="Polar residues" evidence="1">
    <location>
        <begin position="1"/>
        <end position="43"/>
    </location>
</feature>
<sequence length="364" mass="41316">MSDNESNTNYTTPSRNLVAQASDFETQTSPASSRPVSYIQSPNTPTPEPRVFRPRPKSETFAKKDHVVRFADPQTDDAEELDIPQRLRSPSSTWTAHSEDDSAYSELSDGNIGTSMQPRKRRRRAPRSAMRYLVAQPPTPKHRRFIHARPKLLLQLQQFTDVRPKPAFDVLSSNVLRGSLLGSSSMMNRFPRLLGRGAHLGPNDLIVAESEDYDSLTPVDDHDPLSNRELLAVISPRIAPEGGTDIVLADGSIWTAYQMPNASYEFHNINEDGHTVIARWVKRKIAFEDEEHYKYTFSLIDRATRRHPILGTLTQSTLEVLNQYTTGVFKPRLTIDHERLGERVRSLSQSFWFAVDPQRPMPVQ</sequence>
<dbReference type="Proteomes" id="UP000838763">
    <property type="component" value="Unassembled WGS sequence"/>
</dbReference>
<organism evidence="2 3">
    <name type="scientific">Parascedosporium putredinis</name>
    <dbReference type="NCBI Taxonomy" id="1442378"/>
    <lineage>
        <taxon>Eukaryota</taxon>
        <taxon>Fungi</taxon>
        <taxon>Dikarya</taxon>
        <taxon>Ascomycota</taxon>
        <taxon>Pezizomycotina</taxon>
        <taxon>Sordariomycetes</taxon>
        <taxon>Hypocreomycetidae</taxon>
        <taxon>Microascales</taxon>
        <taxon>Microascaceae</taxon>
        <taxon>Parascedosporium</taxon>
    </lineage>
</organism>
<evidence type="ECO:0000256" key="1">
    <source>
        <dbReference type="SAM" id="MobiDB-lite"/>
    </source>
</evidence>
<protein>
    <submittedName>
        <fullName evidence="2">Uncharacterized protein</fullName>
    </submittedName>
</protein>